<feature type="transmembrane region" description="Helical" evidence="1">
    <location>
        <begin position="429"/>
        <end position="449"/>
    </location>
</feature>
<gene>
    <name evidence="2" type="ORF">EV132_101430</name>
</gene>
<feature type="transmembrane region" description="Helical" evidence="1">
    <location>
        <begin position="897"/>
        <end position="923"/>
    </location>
</feature>
<proteinExistence type="predicted"/>
<dbReference type="Gene3D" id="3.30.70.1320">
    <property type="entry name" value="Multidrug efflux transporter AcrB pore domain like"/>
    <property type="match status" value="1"/>
</dbReference>
<name>A0A4R3QFA1_RHISU</name>
<dbReference type="SUPFAM" id="SSF82693">
    <property type="entry name" value="Multidrug efflux transporter AcrB pore domain, PN1, PN2, PC1 and PC2 subdomains"/>
    <property type="match status" value="3"/>
</dbReference>
<feature type="transmembrane region" description="Helical" evidence="1">
    <location>
        <begin position="977"/>
        <end position="1002"/>
    </location>
</feature>
<feature type="transmembrane region" description="Helical" evidence="1">
    <location>
        <begin position="944"/>
        <end position="965"/>
    </location>
</feature>
<dbReference type="Proteomes" id="UP000294576">
    <property type="component" value="Unassembled WGS sequence"/>
</dbReference>
<dbReference type="SUPFAM" id="SSF82866">
    <property type="entry name" value="Multidrug efflux transporter AcrB transmembrane domain"/>
    <property type="match status" value="2"/>
</dbReference>
<dbReference type="SUPFAM" id="SSF82714">
    <property type="entry name" value="Multidrug efflux transporter AcrB TolC docking domain, DN and DC subdomains"/>
    <property type="match status" value="2"/>
</dbReference>
<feature type="transmembrane region" description="Helical" evidence="1">
    <location>
        <begin position="384"/>
        <end position="408"/>
    </location>
</feature>
<protein>
    <submittedName>
        <fullName evidence="2">Multidrug efflux pump subunit AcrB</fullName>
    </submittedName>
</protein>
<organism evidence="2 3">
    <name type="scientific">Rhizobium sullae</name>
    <name type="common">Rhizobium hedysari</name>
    <dbReference type="NCBI Taxonomy" id="50338"/>
    <lineage>
        <taxon>Bacteria</taxon>
        <taxon>Pseudomonadati</taxon>
        <taxon>Pseudomonadota</taxon>
        <taxon>Alphaproteobacteria</taxon>
        <taxon>Hyphomicrobiales</taxon>
        <taxon>Rhizobiaceae</taxon>
        <taxon>Rhizobium/Agrobacterium group</taxon>
        <taxon>Rhizobium</taxon>
    </lineage>
</organism>
<feature type="transmembrane region" description="Helical" evidence="1">
    <location>
        <begin position="846"/>
        <end position="865"/>
    </location>
</feature>
<sequence>MNFSAWSIRNPVPAILLFILLAVGGLIAFDRLAVQNFPDMDLPTIQVSATLEGAAPAQLETEVARKIEDRLASLGLLDHITTTVTDGSVSINVSFQLGKDSEEALNEVRNAVDGASGDLPSKMQTPGVTKVTVQGSTLLTYAVRSARLNETELSWFVDNDMTKALLAVSGVGEVSRIGGIEREVHIDLNPQLMSALGLSAATVSSQLKSVQSDASGGRAEIGGGKQAIRTLGAVSSIEELKALEIPLPSGELVRLDEIGTVTDSFADRSSIAYLDGEPVIGVEVKRSNGFSDTGVAAAIEAAMQDFAAANPDVEIVQAYSTVGPIIENYDGSMHMLYEGALLAVVVVWLFLRDWRATLLSAVALPLSVIPTFLVMYLADFSLNTVTLLALSLVVGILIDDAIVEIENIARHLQMGKPPKEAALEAADEIGLAVIATTLTLVAVFLPTAFMSGIPGLIFRQFGLTAAVAVLVSLVVARLLTPMMAAHMMKSHPIELRDGRIMRAYMAFVKTCLRYRELTILGVCIFLGLSLSTIAMLSSGFLPPSDDSQTQVTLTLQPGSSIEQTDAMTRRAADIVSRLPDVTRVFSAVGSASSDDLTDSATAMDTATTSLVIDLKKIGERSRKQAEIENDIRQALAVLPGVRIEVGTGGNGTTLEVTLASDDSDALEQAAGALEEQLRSLQDIGAVTSSASLQAPEVQIVPDLDSVAALGVTAEAISEAVRVATSGDYSSSLAKLNLPQRQLPIRVRLDPGDRTTLDDIANLRVAGARGSVDLGSVAEIRIGGSPSEISRIDRSRNVTLTVELNGRILGEVYSEARALPALQRLPDGVKLVEQGELERSSELFNNFAIAMAIGVFCIYAVLVLLFHDFLQPLTILMALPLSLGGALLPLVLTGTSFSMPVLIGLLMLMGVVTKNSILLVEYAIMSRRAGLSRFDALVDACHKRARPIVMTTIAMGGGMLPVALSLSGGDASFRQPMAIVVIGGLMTSTVLSLVVIPVIFTFVDDFLLLLKRMFRLEPVVPSQRST</sequence>
<reference evidence="2 3" key="1">
    <citation type="submission" date="2019-03" db="EMBL/GenBank/DDBJ databases">
        <title>Genomic Encyclopedia of Type Strains, Phase IV (KMG-V): Genome sequencing to study the core and pangenomes of soil and plant-associated prokaryotes.</title>
        <authorList>
            <person name="Whitman W."/>
        </authorList>
    </citation>
    <scope>NUCLEOTIDE SEQUENCE [LARGE SCALE GENOMIC DNA]</scope>
    <source>
        <strain evidence="2 3">Hc14</strain>
    </source>
</reference>
<keyword evidence="1" id="KW-0472">Membrane</keyword>
<dbReference type="Gene3D" id="3.30.70.1430">
    <property type="entry name" value="Multidrug efflux transporter AcrB pore domain"/>
    <property type="match status" value="2"/>
</dbReference>
<feature type="transmembrane region" description="Helical" evidence="1">
    <location>
        <begin position="517"/>
        <end position="541"/>
    </location>
</feature>
<dbReference type="RefSeq" id="WP_132558552.1">
    <property type="nucleotide sequence ID" value="NZ_SMBH01000001.1"/>
</dbReference>
<feature type="transmembrane region" description="Helical" evidence="1">
    <location>
        <begin position="872"/>
        <end position="891"/>
    </location>
</feature>
<dbReference type="InterPro" id="IPR001036">
    <property type="entry name" value="Acrflvin-R"/>
</dbReference>
<keyword evidence="1" id="KW-0812">Transmembrane</keyword>
<dbReference type="PANTHER" id="PTHR32063:SF77">
    <property type="entry name" value="ACR FAMILY TRANSPORT PROTEIN"/>
    <property type="match status" value="1"/>
</dbReference>
<dbReference type="PRINTS" id="PR00702">
    <property type="entry name" value="ACRIFLAVINRP"/>
</dbReference>
<dbReference type="EMBL" id="SMBH01000001">
    <property type="protein sequence ID" value="TCU20363.1"/>
    <property type="molecule type" value="Genomic_DNA"/>
</dbReference>
<dbReference type="Gene3D" id="3.30.2090.10">
    <property type="entry name" value="Multidrug efflux transporter AcrB TolC docking domain, DN and DC subdomains"/>
    <property type="match status" value="2"/>
</dbReference>
<dbReference type="GO" id="GO:0042910">
    <property type="term" value="F:xenobiotic transmembrane transporter activity"/>
    <property type="evidence" value="ECO:0007669"/>
    <property type="project" value="TreeGrafter"/>
</dbReference>
<dbReference type="GO" id="GO:0005886">
    <property type="term" value="C:plasma membrane"/>
    <property type="evidence" value="ECO:0007669"/>
    <property type="project" value="TreeGrafter"/>
</dbReference>
<feature type="transmembrane region" description="Helical" evidence="1">
    <location>
        <begin position="461"/>
        <end position="480"/>
    </location>
</feature>
<comment type="caution">
    <text evidence="2">The sequence shown here is derived from an EMBL/GenBank/DDBJ whole genome shotgun (WGS) entry which is preliminary data.</text>
</comment>
<feature type="transmembrane region" description="Helical" evidence="1">
    <location>
        <begin position="358"/>
        <end position="378"/>
    </location>
</feature>
<dbReference type="AlphaFoldDB" id="A0A4R3QFA1"/>
<dbReference type="Gene3D" id="3.30.70.1440">
    <property type="entry name" value="Multidrug efflux transporter AcrB pore domain"/>
    <property type="match status" value="1"/>
</dbReference>
<dbReference type="PANTHER" id="PTHR32063">
    <property type="match status" value="1"/>
</dbReference>
<evidence type="ECO:0000313" key="3">
    <source>
        <dbReference type="Proteomes" id="UP000294576"/>
    </source>
</evidence>
<dbReference type="Pfam" id="PF00873">
    <property type="entry name" value="ACR_tran"/>
    <property type="match status" value="1"/>
</dbReference>
<evidence type="ECO:0000313" key="2">
    <source>
        <dbReference type="EMBL" id="TCU20363.1"/>
    </source>
</evidence>
<keyword evidence="1" id="KW-1133">Transmembrane helix</keyword>
<evidence type="ECO:0000256" key="1">
    <source>
        <dbReference type="SAM" id="Phobius"/>
    </source>
</evidence>
<dbReference type="InterPro" id="IPR027463">
    <property type="entry name" value="AcrB_DN_DC_subdom"/>
</dbReference>
<feature type="transmembrane region" description="Helical" evidence="1">
    <location>
        <begin position="334"/>
        <end position="351"/>
    </location>
</feature>
<dbReference type="Gene3D" id="1.20.1640.10">
    <property type="entry name" value="Multidrug efflux transporter AcrB transmembrane domain"/>
    <property type="match status" value="2"/>
</dbReference>
<accession>A0A4R3QFA1</accession>